<protein>
    <submittedName>
        <fullName evidence="2">Uncharacterized protein</fullName>
    </submittedName>
</protein>
<keyword evidence="3" id="KW-1185">Reference proteome</keyword>
<evidence type="ECO:0000256" key="1">
    <source>
        <dbReference type="SAM" id="MobiDB-lite"/>
    </source>
</evidence>
<feature type="region of interest" description="Disordered" evidence="1">
    <location>
        <begin position="1"/>
        <end position="89"/>
    </location>
</feature>
<proteinExistence type="predicted"/>
<dbReference type="AlphaFoldDB" id="A0AAQ3N7E0"/>
<dbReference type="EMBL" id="CP144694">
    <property type="protein sequence ID" value="WVZ03613.1"/>
    <property type="molecule type" value="Genomic_DNA"/>
</dbReference>
<accession>A0AAQ3N7E0</accession>
<reference evidence="2 3" key="1">
    <citation type="journal article" date="2023" name="Life. Sci Alliance">
        <title>Evolutionary insights into 3D genome organization and epigenetic landscape of Vigna mungo.</title>
        <authorList>
            <person name="Junaid A."/>
            <person name="Singh B."/>
            <person name="Bhatia S."/>
        </authorList>
    </citation>
    <scope>NUCLEOTIDE SEQUENCE [LARGE SCALE GENOMIC DNA]</scope>
    <source>
        <strain evidence="2">Urdbean</strain>
    </source>
</reference>
<evidence type="ECO:0000313" key="3">
    <source>
        <dbReference type="Proteomes" id="UP001374535"/>
    </source>
</evidence>
<sequence>METMEDFAGDNGGADGRRTVAARPLTQREKRDRRSDEGHASTRRRGEHTTRHRGLLGRSTRGSGGGSREAPAEKKKARERRMGGQYESSTTSIMLINEVIEEYDLGSTSQPVPKVPTETVEADILLRFRGNRDIKRNPPPFCLGSQPRHKSVYASVQESLPMDENNRCRFS</sequence>
<feature type="compositionally biased region" description="Basic and acidic residues" evidence="1">
    <location>
        <begin position="70"/>
        <end position="82"/>
    </location>
</feature>
<name>A0AAQ3N7E0_VIGMU</name>
<gene>
    <name evidence="2" type="ORF">V8G54_024419</name>
</gene>
<organism evidence="2 3">
    <name type="scientific">Vigna mungo</name>
    <name type="common">Black gram</name>
    <name type="synonym">Phaseolus mungo</name>
    <dbReference type="NCBI Taxonomy" id="3915"/>
    <lineage>
        <taxon>Eukaryota</taxon>
        <taxon>Viridiplantae</taxon>
        <taxon>Streptophyta</taxon>
        <taxon>Embryophyta</taxon>
        <taxon>Tracheophyta</taxon>
        <taxon>Spermatophyta</taxon>
        <taxon>Magnoliopsida</taxon>
        <taxon>eudicotyledons</taxon>
        <taxon>Gunneridae</taxon>
        <taxon>Pentapetalae</taxon>
        <taxon>rosids</taxon>
        <taxon>fabids</taxon>
        <taxon>Fabales</taxon>
        <taxon>Fabaceae</taxon>
        <taxon>Papilionoideae</taxon>
        <taxon>50 kb inversion clade</taxon>
        <taxon>NPAAA clade</taxon>
        <taxon>indigoferoid/millettioid clade</taxon>
        <taxon>Phaseoleae</taxon>
        <taxon>Vigna</taxon>
    </lineage>
</organism>
<dbReference type="Proteomes" id="UP001374535">
    <property type="component" value="Chromosome 7"/>
</dbReference>
<feature type="compositionally biased region" description="Basic and acidic residues" evidence="1">
    <location>
        <begin position="26"/>
        <end position="40"/>
    </location>
</feature>
<evidence type="ECO:0000313" key="2">
    <source>
        <dbReference type="EMBL" id="WVZ03613.1"/>
    </source>
</evidence>
<feature type="compositionally biased region" description="Basic residues" evidence="1">
    <location>
        <begin position="41"/>
        <end position="55"/>
    </location>
</feature>